<reference evidence="1 2" key="1">
    <citation type="journal article" date="2015" name="Environ. Microbiol.">
        <title>Metagenome sequence of Elaphomyces granulatus from sporocarp tissue reveals Ascomycota ectomycorrhizal fingerprints of genome expansion and a Proteobacteria-rich microbiome.</title>
        <authorList>
            <person name="Quandt C.A."/>
            <person name="Kohler A."/>
            <person name="Hesse C.N."/>
            <person name="Sharpton T.J."/>
            <person name="Martin F."/>
            <person name="Spatafora J.W."/>
        </authorList>
    </citation>
    <scope>NUCLEOTIDE SEQUENCE [LARGE SCALE GENOMIC DNA]</scope>
    <source>
        <strain evidence="1 2">OSC145934</strain>
    </source>
</reference>
<dbReference type="Proteomes" id="UP000243515">
    <property type="component" value="Unassembled WGS sequence"/>
</dbReference>
<evidence type="ECO:0000313" key="1">
    <source>
        <dbReference type="EMBL" id="OXV07575.1"/>
    </source>
</evidence>
<keyword evidence="2" id="KW-1185">Reference proteome</keyword>
<comment type="caution">
    <text evidence="1">The sequence shown here is derived from an EMBL/GenBank/DDBJ whole genome shotgun (WGS) entry which is preliminary data.</text>
</comment>
<protein>
    <submittedName>
        <fullName evidence="1">Uncharacterized protein</fullName>
    </submittedName>
</protein>
<accession>A0A232LTU4</accession>
<dbReference type="OrthoDB" id="4324213at2759"/>
<organism evidence="1 2">
    <name type="scientific">Elaphomyces granulatus</name>
    <dbReference type="NCBI Taxonomy" id="519963"/>
    <lineage>
        <taxon>Eukaryota</taxon>
        <taxon>Fungi</taxon>
        <taxon>Dikarya</taxon>
        <taxon>Ascomycota</taxon>
        <taxon>Pezizomycotina</taxon>
        <taxon>Eurotiomycetes</taxon>
        <taxon>Eurotiomycetidae</taxon>
        <taxon>Eurotiales</taxon>
        <taxon>Elaphomycetaceae</taxon>
        <taxon>Elaphomyces</taxon>
    </lineage>
</organism>
<evidence type="ECO:0000313" key="2">
    <source>
        <dbReference type="Proteomes" id="UP000243515"/>
    </source>
</evidence>
<dbReference type="AlphaFoldDB" id="A0A232LTU4"/>
<name>A0A232LTU4_9EURO</name>
<dbReference type="EMBL" id="NPHW01004731">
    <property type="protein sequence ID" value="OXV07575.1"/>
    <property type="molecule type" value="Genomic_DNA"/>
</dbReference>
<gene>
    <name evidence="1" type="ORF">Egran_04662</name>
</gene>
<proteinExistence type="predicted"/>
<sequence>MVHHSLDNADPNKLMNVLWAVRWSMAAWADEVQSSIISNCWRMSSLLGPVYGPEPAPENEAIRDVQRLAAKLHEMRKIKEVVTDIRSFTNPVDEAVEDEPGDLIQQIAEQFGPERDAESDEEMHEVRNVGIQEALDALNILRQYEEQQQDGDSALITLLNKNERCIQARRIRSVK</sequence>